<evidence type="ECO:0000313" key="2">
    <source>
        <dbReference type="EMBL" id="GMF33447.1"/>
    </source>
</evidence>
<comment type="caution">
    <text evidence="2">The sequence shown here is derived from an EMBL/GenBank/DDBJ whole genome shotgun (WGS) entry which is preliminary data.</text>
</comment>
<dbReference type="AlphaFoldDB" id="A0A9W6X866"/>
<proteinExistence type="predicted"/>
<name>A0A9W6X866_9STRA</name>
<organism evidence="2 3">
    <name type="scientific">Phytophthora fragariaefolia</name>
    <dbReference type="NCBI Taxonomy" id="1490495"/>
    <lineage>
        <taxon>Eukaryota</taxon>
        <taxon>Sar</taxon>
        <taxon>Stramenopiles</taxon>
        <taxon>Oomycota</taxon>
        <taxon>Peronosporomycetes</taxon>
        <taxon>Peronosporales</taxon>
        <taxon>Peronosporaceae</taxon>
        <taxon>Phytophthora</taxon>
    </lineage>
</organism>
<accession>A0A9W6X866</accession>
<protein>
    <submittedName>
        <fullName evidence="2">Unnamed protein product</fullName>
    </submittedName>
</protein>
<keyword evidence="3" id="KW-1185">Reference proteome</keyword>
<feature type="region of interest" description="Disordered" evidence="1">
    <location>
        <begin position="62"/>
        <end position="115"/>
    </location>
</feature>
<evidence type="ECO:0000256" key="1">
    <source>
        <dbReference type="SAM" id="MobiDB-lite"/>
    </source>
</evidence>
<sequence length="115" mass="12765">MLNTLNRVEFSFYITSGLRLHATGYGIHIGRPTLRQDIEYPKIEVNPDAEIAWPGVCHLSFQPTARESGKQGKEYPPKATPGQVRHRPTSPDQRNPRSTTQPYIGAASRNIPAAA</sequence>
<gene>
    <name evidence="2" type="ORF">Pfra01_000830200</name>
</gene>
<feature type="compositionally biased region" description="Polar residues" evidence="1">
    <location>
        <begin position="90"/>
        <end position="102"/>
    </location>
</feature>
<dbReference type="EMBL" id="BSXT01000740">
    <property type="protein sequence ID" value="GMF33447.1"/>
    <property type="molecule type" value="Genomic_DNA"/>
</dbReference>
<dbReference type="Proteomes" id="UP001165121">
    <property type="component" value="Unassembled WGS sequence"/>
</dbReference>
<feature type="compositionally biased region" description="Basic and acidic residues" evidence="1">
    <location>
        <begin position="67"/>
        <end position="76"/>
    </location>
</feature>
<evidence type="ECO:0000313" key="3">
    <source>
        <dbReference type="Proteomes" id="UP001165121"/>
    </source>
</evidence>
<reference evidence="2" key="1">
    <citation type="submission" date="2023-04" db="EMBL/GenBank/DDBJ databases">
        <title>Phytophthora fragariaefolia NBRC 109709.</title>
        <authorList>
            <person name="Ichikawa N."/>
            <person name="Sato H."/>
            <person name="Tonouchi N."/>
        </authorList>
    </citation>
    <scope>NUCLEOTIDE SEQUENCE</scope>
    <source>
        <strain evidence="2">NBRC 109709</strain>
    </source>
</reference>